<dbReference type="GeneID" id="29057114"/>
<dbReference type="InterPro" id="IPR013783">
    <property type="entry name" value="Ig-like_fold"/>
</dbReference>
<dbReference type="Gene3D" id="2.60.40.10">
    <property type="entry name" value="Immunoglobulins"/>
    <property type="match status" value="1"/>
</dbReference>
<dbReference type="EMBL" id="KX397364">
    <property type="protein sequence ID" value="ANZ48177.1"/>
    <property type="molecule type" value="Genomic_DNA"/>
</dbReference>
<reference evidence="1" key="1">
    <citation type="submission" date="2016-06" db="EMBL/GenBank/DDBJ databases">
        <authorList>
            <person name="Berg J.A."/>
            <person name="Hyde J.R."/>
            <person name="Breakwell D.P."/>
            <person name="Hope S."/>
            <person name="Grose J.H."/>
        </authorList>
    </citation>
    <scope>NUCLEOTIDE SEQUENCE [LARGE SCALE GENOMIC DNA]</scope>
</reference>
<accession>A0A1B2IA78</accession>
<keyword evidence="2" id="KW-1185">Reference proteome</keyword>
<dbReference type="OrthoDB" id="10980at10239"/>
<gene>
    <name evidence="1" type="ORF">ASESINO_164</name>
</gene>
<proteinExistence type="predicted"/>
<evidence type="ECO:0000313" key="2">
    <source>
        <dbReference type="Proteomes" id="UP000202181"/>
    </source>
</evidence>
<dbReference type="RefSeq" id="YP_009290782.1">
    <property type="nucleotide sequence ID" value="NC_031107.2"/>
</dbReference>
<protein>
    <submittedName>
        <fullName evidence="1">Virion structural protein</fullName>
    </submittedName>
</protein>
<evidence type="ECO:0000313" key="1">
    <source>
        <dbReference type="EMBL" id="ANZ48177.1"/>
    </source>
</evidence>
<sequence length="309" mass="33697">MTIRLSWASQASKNLTAIEIYRKVGYAATIDVNAPGTPYKTLSPTATEFIENVADVTEKTIYSYWVAGVKDTERLFGGRIVQGFFLDTGPGPQTILRGDWYCGYFGPVAAADFFTTAEIKALLPTNQAALFSNEPNTWHKFIYLGKIVFMPGTQHAQAIFSNVYSRGMAYGTDDNGSIVPSGITATKQDARITKNGRTYRIRLPRGDAYDNKLDVVNGEWFSTMGRMFSNANDSSKTLDVNGVGRGKFGGLPLLGTTANQSDAGAQCLMPMYAAGTVFFAYGYRPDAWTTTSSLSSNIGISFVFELILP</sequence>
<dbReference type="Proteomes" id="UP000202181">
    <property type="component" value="Segment"/>
</dbReference>
<name>A0A1B2IA78_9CAUD</name>
<dbReference type="KEGG" id="vg:29057114"/>
<organism evidence="1 2">
    <name type="scientific">Erwinia phage vB_EamM_Asesino</name>
    <dbReference type="NCBI Taxonomy" id="1883370"/>
    <lineage>
        <taxon>Viruses</taxon>
        <taxon>Duplodnaviria</taxon>
        <taxon>Heunggongvirae</taxon>
        <taxon>Uroviricota</taxon>
        <taxon>Caudoviricetes</taxon>
        <taxon>Chimalliviridae</taxon>
        <taxon>Erskinevirus</taxon>
        <taxon>Erskinevirus asesino</taxon>
    </lineage>
</organism>